<dbReference type="RefSeq" id="WP_010693823.1">
    <property type="nucleotide sequence ID" value="NZ_CP061007.1"/>
</dbReference>
<keyword evidence="2 3" id="KW-0040">ANK repeat</keyword>
<dbReference type="PROSITE" id="PS50297">
    <property type="entry name" value="ANK_REP_REGION"/>
    <property type="match status" value="1"/>
</dbReference>
<protein>
    <submittedName>
        <fullName evidence="4">Uncharacterized protein</fullName>
    </submittedName>
</protein>
<evidence type="ECO:0000256" key="2">
    <source>
        <dbReference type="ARBA" id="ARBA00023043"/>
    </source>
</evidence>
<sequence length="128" mass="13390">MSHGGLTPEQTERVVAIAMNLARAGETAQLAEFVDHGLPVDVADQGGNTLLMLAAYHGYAQTVRALLDRGANPDLRNERDQAPIAGALFKGADEVVAVLREAGADLDAGTPTARAAATMFGREHLLAD</sequence>
<name>A0A2N3XVD2_SACSN</name>
<organism evidence="4 5">
    <name type="scientific">Saccharopolyspora spinosa</name>
    <dbReference type="NCBI Taxonomy" id="60894"/>
    <lineage>
        <taxon>Bacteria</taxon>
        <taxon>Bacillati</taxon>
        <taxon>Actinomycetota</taxon>
        <taxon>Actinomycetes</taxon>
        <taxon>Pseudonocardiales</taxon>
        <taxon>Pseudonocardiaceae</taxon>
        <taxon>Saccharopolyspora</taxon>
    </lineage>
</organism>
<dbReference type="SMART" id="SM00248">
    <property type="entry name" value="ANK"/>
    <property type="match status" value="2"/>
</dbReference>
<evidence type="ECO:0000313" key="5">
    <source>
        <dbReference type="Proteomes" id="UP000233786"/>
    </source>
</evidence>
<evidence type="ECO:0000313" key="4">
    <source>
        <dbReference type="EMBL" id="PKW14609.1"/>
    </source>
</evidence>
<dbReference type="InterPro" id="IPR036770">
    <property type="entry name" value="Ankyrin_rpt-contain_sf"/>
</dbReference>
<dbReference type="PROSITE" id="PS50088">
    <property type="entry name" value="ANK_REPEAT"/>
    <property type="match status" value="1"/>
</dbReference>
<keyword evidence="5" id="KW-1185">Reference proteome</keyword>
<evidence type="ECO:0000256" key="1">
    <source>
        <dbReference type="ARBA" id="ARBA00022737"/>
    </source>
</evidence>
<reference evidence="4" key="1">
    <citation type="submission" date="2017-12" db="EMBL/GenBank/DDBJ databases">
        <title>Sequencing the genomes of 1000 Actinobacteria strains.</title>
        <authorList>
            <person name="Klenk H.-P."/>
        </authorList>
    </citation>
    <scope>NUCLEOTIDE SEQUENCE [LARGE SCALE GENOMIC DNA]</scope>
    <source>
        <strain evidence="4">DSM 44228</strain>
    </source>
</reference>
<accession>A0A2N3XVD2</accession>
<evidence type="ECO:0000256" key="3">
    <source>
        <dbReference type="PROSITE-ProRule" id="PRU00023"/>
    </source>
</evidence>
<dbReference type="SUPFAM" id="SSF48403">
    <property type="entry name" value="Ankyrin repeat"/>
    <property type="match status" value="1"/>
</dbReference>
<keyword evidence="1" id="KW-0677">Repeat</keyword>
<dbReference type="Gene3D" id="1.25.40.20">
    <property type="entry name" value="Ankyrin repeat-containing domain"/>
    <property type="match status" value="1"/>
</dbReference>
<dbReference type="Proteomes" id="UP000233786">
    <property type="component" value="Unassembled WGS sequence"/>
</dbReference>
<proteinExistence type="predicted"/>
<dbReference type="OrthoDB" id="306540at2"/>
<dbReference type="AlphaFoldDB" id="A0A2N3XVD2"/>
<feature type="repeat" description="ANK" evidence="3">
    <location>
        <begin position="46"/>
        <end position="78"/>
    </location>
</feature>
<dbReference type="STRING" id="994479.GCA_000194155_01838"/>
<gene>
    <name evidence="4" type="ORF">A8926_2238</name>
</gene>
<dbReference type="EMBL" id="PJNB01000001">
    <property type="protein sequence ID" value="PKW14609.1"/>
    <property type="molecule type" value="Genomic_DNA"/>
</dbReference>
<dbReference type="Pfam" id="PF12796">
    <property type="entry name" value="Ank_2"/>
    <property type="match status" value="1"/>
</dbReference>
<dbReference type="InterPro" id="IPR002110">
    <property type="entry name" value="Ankyrin_rpt"/>
</dbReference>
<dbReference type="PANTHER" id="PTHR24171">
    <property type="entry name" value="ANKYRIN REPEAT DOMAIN-CONTAINING PROTEIN 39-RELATED"/>
    <property type="match status" value="1"/>
</dbReference>
<comment type="caution">
    <text evidence="4">The sequence shown here is derived from an EMBL/GenBank/DDBJ whole genome shotgun (WGS) entry which is preliminary data.</text>
</comment>